<feature type="transmembrane region" description="Helical" evidence="1">
    <location>
        <begin position="100"/>
        <end position="121"/>
    </location>
</feature>
<dbReference type="STRING" id="3055.A0A2K3DVI5"/>
<dbReference type="Gramene" id="PNW84539">
    <property type="protein sequence ID" value="PNW84539"/>
    <property type="gene ID" value="CHLRE_03g146827v5"/>
</dbReference>
<sequence length="147" mass="15228">MGRATYVRARTLLLLLTAHCSLLTGVYGRPFLGASRDLEAGVVVPPSLISGNMVRCMGWNVAGAAVCAMGLQLAVSGGLMTAVPFSPAASANALVALDQMAVQAASLMLLSHLSSLAYLNLMFKYIRAARYPSGGLALGSYDGISPH</sequence>
<feature type="transmembrane region" description="Helical" evidence="1">
    <location>
        <begin position="61"/>
        <end position="80"/>
    </location>
</feature>
<evidence type="ECO:0000256" key="1">
    <source>
        <dbReference type="SAM" id="Phobius"/>
    </source>
</evidence>
<name>A0A2K3DVI5_CHLRE</name>
<evidence type="ECO:0000313" key="4">
    <source>
        <dbReference type="Proteomes" id="UP000006906"/>
    </source>
</evidence>
<proteinExistence type="predicted"/>
<protein>
    <submittedName>
        <fullName evidence="3">Uncharacterized protein</fullName>
    </submittedName>
</protein>
<evidence type="ECO:0000313" key="3">
    <source>
        <dbReference type="EMBL" id="PNW84539.1"/>
    </source>
</evidence>
<reference evidence="3 4" key="1">
    <citation type="journal article" date="2007" name="Science">
        <title>The Chlamydomonas genome reveals the evolution of key animal and plant functions.</title>
        <authorList>
            <person name="Merchant S.S."/>
            <person name="Prochnik S.E."/>
            <person name="Vallon O."/>
            <person name="Harris E.H."/>
            <person name="Karpowicz S.J."/>
            <person name="Witman G.B."/>
            <person name="Terry A."/>
            <person name="Salamov A."/>
            <person name="Fritz-Laylin L.K."/>
            <person name="Marechal-Drouard L."/>
            <person name="Marshall W.F."/>
            <person name="Qu L.H."/>
            <person name="Nelson D.R."/>
            <person name="Sanderfoot A.A."/>
            <person name="Spalding M.H."/>
            <person name="Kapitonov V.V."/>
            <person name="Ren Q."/>
            <person name="Ferris P."/>
            <person name="Lindquist E."/>
            <person name="Shapiro H."/>
            <person name="Lucas S.M."/>
            <person name="Grimwood J."/>
            <person name="Schmutz J."/>
            <person name="Cardol P."/>
            <person name="Cerutti H."/>
            <person name="Chanfreau G."/>
            <person name="Chen C.L."/>
            <person name="Cognat V."/>
            <person name="Croft M.T."/>
            <person name="Dent R."/>
            <person name="Dutcher S."/>
            <person name="Fernandez E."/>
            <person name="Fukuzawa H."/>
            <person name="Gonzalez-Ballester D."/>
            <person name="Gonzalez-Halphen D."/>
            <person name="Hallmann A."/>
            <person name="Hanikenne M."/>
            <person name="Hippler M."/>
            <person name="Inwood W."/>
            <person name="Jabbari K."/>
            <person name="Kalanon M."/>
            <person name="Kuras R."/>
            <person name="Lefebvre P.A."/>
            <person name="Lemaire S.D."/>
            <person name="Lobanov A.V."/>
            <person name="Lohr M."/>
            <person name="Manuell A."/>
            <person name="Meier I."/>
            <person name="Mets L."/>
            <person name="Mittag M."/>
            <person name="Mittelmeier T."/>
            <person name="Moroney J.V."/>
            <person name="Moseley J."/>
            <person name="Napoli C."/>
            <person name="Nedelcu A.M."/>
            <person name="Niyogi K."/>
            <person name="Novoselov S.V."/>
            <person name="Paulsen I.T."/>
            <person name="Pazour G."/>
            <person name="Purton S."/>
            <person name="Ral J.P."/>
            <person name="Riano-Pachon D.M."/>
            <person name="Riekhof W."/>
            <person name="Rymarquis L."/>
            <person name="Schroda M."/>
            <person name="Stern D."/>
            <person name="Umen J."/>
            <person name="Willows R."/>
            <person name="Wilson N."/>
            <person name="Zimmer S.L."/>
            <person name="Allmer J."/>
            <person name="Balk J."/>
            <person name="Bisova K."/>
            <person name="Chen C.J."/>
            <person name="Elias M."/>
            <person name="Gendler K."/>
            <person name="Hauser C."/>
            <person name="Lamb M.R."/>
            <person name="Ledford H."/>
            <person name="Long J.C."/>
            <person name="Minagawa J."/>
            <person name="Page M.D."/>
            <person name="Pan J."/>
            <person name="Pootakham W."/>
            <person name="Roje S."/>
            <person name="Rose A."/>
            <person name="Stahlberg E."/>
            <person name="Terauchi A.M."/>
            <person name="Yang P."/>
            <person name="Ball S."/>
            <person name="Bowler C."/>
            <person name="Dieckmann C.L."/>
            <person name="Gladyshev V.N."/>
            <person name="Green P."/>
            <person name="Jorgensen R."/>
            <person name="Mayfield S."/>
            <person name="Mueller-Roeber B."/>
            <person name="Rajamani S."/>
            <person name="Sayre R.T."/>
            <person name="Brokstein P."/>
            <person name="Dubchak I."/>
            <person name="Goodstein D."/>
            <person name="Hornick L."/>
            <person name="Huang Y.W."/>
            <person name="Jhaveri J."/>
            <person name="Luo Y."/>
            <person name="Martinez D."/>
            <person name="Ngau W.C."/>
            <person name="Otillar B."/>
            <person name="Poliakov A."/>
            <person name="Porter A."/>
            <person name="Szajkowski L."/>
            <person name="Werner G."/>
            <person name="Zhou K."/>
            <person name="Grigoriev I.V."/>
            <person name="Rokhsar D.S."/>
            <person name="Grossman A.R."/>
        </authorList>
    </citation>
    <scope>NUCLEOTIDE SEQUENCE [LARGE SCALE GENOMIC DNA]</scope>
    <source>
        <strain evidence="4">CC-503</strain>
    </source>
</reference>
<dbReference type="RefSeq" id="XP_001695698.2">
    <property type="nucleotide sequence ID" value="XM_001695646.2"/>
</dbReference>
<feature type="chain" id="PRO_5014398605" evidence="2">
    <location>
        <begin position="29"/>
        <end position="147"/>
    </location>
</feature>
<dbReference type="PaxDb" id="3055-EDP01485"/>
<keyword evidence="1" id="KW-1133">Transmembrane helix</keyword>
<gene>
    <name evidence="3" type="ORF">CHLRE_03g146827v5</name>
</gene>
<dbReference type="Proteomes" id="UP000006906">
    <property type="component" value="Chromosome 3"/>
</dbReference>
<dbReference type="GO" id="GO:0045037">
    <property type="term" value="P:protein import into chloroplast stroma"/>
    <property type="evidence" value="ECO:0000318"/>
    <property type="project" value="GO_Central"/>
</dbReference>
<dbReference type="EMBL" id="CM008964">
    <property type="protein sequence ID" value="PNW84539.1"/>
    <property type="molecule type" value="Genomic_DNA"/>
</dbReference>
<keyword evidence="1" id="KW-0812">Transmembrane</keyword>
<dbReference type="GeneID" id="5721202"/>
<evidence type="ECO:0000256" key="2">
    <source>
        <dbReference type="SAM" id="SignalP"/>
    </source>
</evidence>
<keyword evidence="1" id="KW-0472">Membrane</keyword>
<keyword evidence="2" id="KW-0732">Signal</keyword>
<dbReference type="GO" id="GO:0031897">
    <property type="term" value="C:Tic complex"/>
    <property type="evidence" value="ECO:0000318"/>
    <property type="project" value="GO_Central"/>
</dbReference>
<feature type="signal peptide" evidence="2">
    <location>
        <begin position="1"/>
        <end position="28"/>
    </location>
</feature>
<dbReference type="InParanoid" id="A0A2K3DVI5"/>
<accession>A0A2K3DVI5</accession>
<dbReference type="GO" id="GO:0022857">
    <property type="term" value="F:transmembrane transporter activity"/>
    <property type="evidence" value="ECO:0000318"/>
    <property type="project" value="GO_Central"/>
</dbReference>
<dbReference type="PANTHER" id="PTHR34548:SF2">
    <property type="entry name" value="PROTEIN TIC 21, CHLOROPLASTIC"/>
    <property type="match status" value="1"/>
</dbReference>
<dbReference type="KEGG" id="cre:CHLRE_03g146827v5"/>
<dbReference type="PANTHER" id="PTHR34548">
    <property type="entry name" value="PROTEIN TIC 21, CHLOROPLASTIC"/>
    <property type="match status" value="1"/>
</dbReference>
<organism evidence="3 4">
    <name type="scientific">Chlamydomonas reinhardtii</name>
    <name type="common">Chlamydomonas smithii</name>
    <dbReference type="NCBI Taxonomy" id="3055"/>
    <lineage>
        <taxon>Eukaryota</taxon>
        <taxon>Viridiplantae</taxon>
        <taxon>Chlorophyta</taxon>
        <taxon>core chlorophytes</taxon>
        <taxon>Chlorophyceae</taxon>
        <taxon>CS clade</taxon>
        <taxon>Chlamydomonadales</taxon>
        <taxon>Chlamydomonadaceae</taxon>
        <taxon>Chlamydomonas</taxon>
    </lineage>
</organism>
<dbReference type="AlphaFoldDB" id="A0A2K3DVI5"/>
<dbReference type="OrthoDB" id="10425105at2759"/>
<keyword evidence="4" id="KW-1185">Reference proteome</keyword>
<dbReference type="InterPro" id="IPR022051">
    <property type="entry name" value="DUF3611"/>
</dbReference>